<feature type="domain" description="Peptidase C14 caspase" evidence="2">
    <location>
        <begin position="3"/>
        <end position="372"/>
    </location>
</feature>
<evidence type="ECO:0000259" key="2">
    <source>
        <dbReference type="Pfam" id="PF00656"/>
    </source>
</evidence>
<evidence type="ECO:0000313" key="3">
    <source>
        <dbReference type="EMBL" id="KAL3695677.1"/>
    </source>
</evidence>
<dbReference type="EMBL" id="JBJQOH010000002">
    <property type="protein sequence ID" value="KAL3695677.1"/>
    <property type="molecule type" value="Genomic_DNA"/>
</dbReference>
<evidence type="ECO:0000313" key="4">
    <source>
        <dbReference type="Proteomes" id="UP001633002"/>
    </source>
</evidence>
<comment type="similarity">
    <text evidence="1">Belongs to the peptidase C14B family.</text>
</comment>
<accession>A0ABD3HYS1</accession>
<name>A0ABD3HYS1_9MARC</name>
<reference evidence="3 4" key="1">
    <citation type="submission" date="2024-09" db="EMBL/GenBank/DDBJ databases">
        <title>Chromosome-scale assembly of Riccia sorocarpa.</title>
        <authorList>
            <person name="Paukszto L."/>
        </authorList>
    </citation>
    <scope>NUCLEOTIDE SEQUENCE [LARGE SCALE GENOMIC DNA]</scope>
    <source>
        <strain evidence="3">LP-2024</strain>
        <tissue evidence="3">Aerial parts of the thallus</tissue>
    </source>
</reference>
<dbReference type="InterPro" id="IPR011600">
    <property type="entry name" value="Pept_C14_caspase"/>
</dbReference>
<comment type="caution">
    <text evidence="3">The sequence shown here is derived from an EMBL/GenBank/DDBJ whole genome shotgun (WGS) entry which is preliminary data.</text>
</comment>
<dbReference type="Pfam" id="PF00656">
    <property type="entry name" value="Peptidase_C14"/>
    <property type="match status" value="1"/>
</dbReference>
<keyword evidence="4" id="KW-1185">Reference proteome</keyword>
<dbReference type="InterPro" id="IPR050452">
    <property type="entry name" value="Metacaspase"/>
</dbReference>
<organism evidence="3 4">
    <name type="scientific">Riccia sorocarpa</name>
    <dbReference type="NCBI Taxonomy" id="122646"/>
    <lineage>
        <taxon>Eukaryota</taxon>
        <taxon>Viridiplantae</taxon>
        <taxon>Streptophyta</taxon>
        <taxon>Embryophyta</taxon>
        <taxon>Marchantiophyta</taxon>
        <taxon>Marchantiopsida</taxon>
        <taxon>Marchantiidae</taxon>
        <taxon>Marchantiales</taxon>
        <taxon>Ricciaceae</taxon>
        <taxon>Riccia</taxon>
    </lineage>
</organism>
<dbReference type="AlphaFoldDB" id="A0ABD3HYS1"/>
<dbReference type="Proteomes" id="UP001633002">
    <property type="component" value="Unassembled WGS sequence"/>
</dbReference>
<proteinExistence type="inferred from homology"/>
<dbReference type="PANTHER" id="PTHR48104">
    <property type="entry name" value="METACASPASE-4"/>
    <property type="match status" value="1"/>
</dbReference>
<gene>
    <name evidence="3" type="ORF">R1sor_009753</name>
</gene>
<dbReference type="PANTHER" id="PTHR48104:SF30">
    <property type="entry name" value="METACASPASE-1"/>
    <property type="match status" value="1"/>
</dbReference>
<protein>
    <recommendedName>
        <fullName evidence="2">Peptidase C14 caspase domain-containing protein</fullName>
    </recommendedName>
</protein>
<dbReference type="Gene3D" id="3.40.50.12660">
    <property type="match status" value="2"/>
</dbReference>
<sequence length="386" mass="42100">MVKRALLVGCNYPGTESQLTGCINDVAVMKETLLDIYGFEEDNVVMMVDSTPTEDGYEPAAADDPLLPTFKNIVKCLSEFIQVSEEGDALFFHFSGHGGQIPSEDDDEELDGLDEVIFPTDFNALTDDTFKELLSQLPEGVTFTLVADSCRSGGLLDNAELHVGIGENQEIGDETEVMASDLRALSLKAPLPTAAGGREIPVETIMRRLAAASGHEVTLGTIRTTTYELFQEDANPTVKKYVKTMLSHMQDTPEEKWEQTYGEAGAQALQHLQAIWDDESIDNDVFFSAALNYESPQRDEGTEEAPRGKAILISGSEADQNSADMGTGGALSNAIQAVVALRGGKVTNKDLANEIRKVLMRRNLDQRPCLYCPADMLDANFICDLD</sequence>
<evidence type="ECO:0000256" key="1">
    <source>
        <dbReference type="ARBA" id="ARBA00009005"/>
    </source>
</evidence>